<keyword evidence="14" id="KW-1185">Reference proteome</keyword>
<keyword evidence="12" id="KW-1003">Cell membrane</keyword>
<dbReference type="Proteomes" id="UP000003704">
    <property type="component" value="Unassembled WGS sequence"/>
</dbReference>
<evidence type="ECO:0000256" key="7">
    <source>
        <dbReference type="ARBA" id="ARBA00022967"/>
    </source>
</evidence>
<evidence type="ECO:0000256" key="9">
    <source>
        <dbReference type="ARBA" id="ARBA00023027"/>
    </source>
</evidence>
<evidence type="ECO:0000256" key="12">
    <source>
        <dbReference type="HAMAP-Rule" id="MF_01456"/>
    </source>
</evidence>
<dbReference type="PATRIC" id="fig|1172194.4.peg.3432"/>
<sequence>MEHGLLLAAALFTLGFAGLVVRRNVLFMLMSVEIMMNATALAFVTAGARWGNADGQVMFAFVLSLAAAEACVALALVIQLYRRFRTLDVDAASTMKG</sequence>
<dbReference type="AlphaFoldDB" id="I8T325"/>
<comment type="caution">
    <text evidence="13">The sequence shown here is derived from an EMBL/GenBank/DDBJ whole genome shotgun (WGS) entry which is preliminary data.</text>
</comment>
<reference evidence="13 14" key="1">
    <citation type="journal article" date="2012" name="J. Bacteriol.">
        <title>Genome Sequence of n-Alkane-Degrading Hydrocarboniphaga effusa Strain AP103T (ATCC BAA-332T).</title>
        <authorList>
            <person name="Chang H.K."/>
            <person name="Zylstra G.J."/>
            <person name="Chae J.C."/>
        </authorList>
    </citation>
    <scope>NUCLEOTIDE SEQUENCE [LARGE SCALE GENOMIC DNA]</scope>
    <source>
        <strain evidence="13 14">AP103</strain>
    </source>
</reference>
<dbReference type="GO" id="GO:0005886">
    <property type="term" value="C:plasma membrane"/>
    <property type="evidence" value="ECO:0007669"/>
    <property type="project" value="UniProtKB-SubCell"/>
</dbReference>
<dbReference type="EMBL" id="AKGD01000003">
    <property type="protein sequence ID" value="EIT68340.1"/>
    <property type="molecule type" value="Genomic_DNA"/>
</dbReference>
<dbReference type="PANTHER" id="PTHR11434">
    <property type="entry name" value="NADH-UBIQUINONE OXIDOREDUCTASE SUBUNIT ND4L"/>
    <property type="match status" value="1"/>
</dbReference>
<comment type="caution">
    <text evidence="12">Lacks conserved residue(s) required for the propagation of feature annotation.</text>
</comment>
<name>I8T325_9GAMM</name>
<dbReference type="Pfam" id="PF00420">
    <property type="entry name" value="Oxidored_q2"/>
    <property type="match status" value="1"/>
</dbReference>
<keyword evidence="7 12" id="KW-1278">Translocase</keyword>
<evidence type="ECO:0000256" key="6">
    <source>
        <dbReference type="ARBA" id="ARBA00022719"/>
    </source>
</evidence>
<dbReference type="EC" id="7.1.1.-" evidence="12"/>
<dbReference type="GO" id="GO:0042773">
    <property type="term" value="P:ATP synthesis coupled electron transport"/>
    <property type="evidence" value="ECO:0007669"/>
    <property type="project" value="InterPro"/>
</dbReference>
<dbReference type="GO" id="GO:0030964">
    <property type="term" value="C:NADH dehydrogenase complex"/>
    <property type="evidence" value="ECO:0007669"/>
    <property type="project" value="TreeGrafter"/>
</dbReference>
<comment type="similarity">
    <text evidence="3 12">Belongs to the complex I subunit 4L family.</text>
</comment>
<dbReference type="NCBIfam" id="NF004320">
    <property type="entry name" value="PRK05715.1-2"/>
    <property type="match status" value="1"/>
</dbReference>
<dbReference type="GO" id="GO:0050136">
    <property type="term" value="F:NADH dehydrogenase (quinone) (non-electrogenic) activity"/>
    <property type="evidence" value="ECO:0007669"/>
    <property type="project" value="UniProtKB-UniRule"/>
</dbReference>
<dbReference type="InterPro" id="IPR001133">
    <property type="entry name" value="NADH_UbQ_OxRdtase_chain4L/K"/>
</dbReference>
<comment type="catalytic activity">
    <reaction evidence="12">
        <text>a quinone + NADH + 5 H(+)(in) = a quinol + NAD(+) + 4 H(+)(out)</text>
        <dbReference type="Rhea" id="RHEA:57888"/>
        <dbReference type="ChEBI" id="CHEBI:15378"/>
        <dbReference type="ChEBI" id="CHEBI:24646"/>
        <dbReference type="ChEBI" id="CHEBI:57540"/>
        <dbReference type="ChEBI" id="CHEBI:57945"/>
        <dbReference type="ChEBI" id="CHEBI:132124"/>
    </reaction>
</comment>
<comment type="function">
    <text evidence="1 12">NDH-1 shuttles electrons from NADH, via FMN and iron-sulfur (Fe-S) centers, to quinones in the respiratory chain. The immediate electron acceptor for the enzyme in this species is believed to be ubiquinone. Couples the redox reaction to proton translocation (for every two electrons transferred, four hydrogen ions are translocated across the cytoplasmic membrane), and thus conserves the redox energy in a proton gradient.</text>
</comment>
<evidence type="ECO:0000256" key="5">
    <source>
        <dbReference type="ARBA" id="ARBA00022692"/>
    </source>
</evidence>
<dbReference type="HAMAP" id="MF_01456">
    <property type="entry name" value="NDH1_NuoK"/>
    <property type="match status" value="1"/>
</dbReference>
<keyword evidence="10 12" id="KW-0830">Ubiquinone</keyword>
<evidence type="ECO:0000256" key="8">
    <source>
        <dbReference type="ARBA" id="ARBA00022989"/>
    </source>
</evidence>
<proteinExistence type="inferred from homology"/>
<evidence type="ECO:0000313" key="13">
    <source>
        <dbReference type="EMBL" id="EIT68340.1"/>
    </source>
</evidence>
<evidence type="ECO:0000313" key="14">
    <source>
        <dbReference type="Proteomes" id="UP000003704"/>
    </source>
</evidence>
<protein>
    <recommendedName>
        <fullName evidence="12">NADH-quinone oxidoreductase subunit K</fullName>
        <ecNumber evidence="12">7.1.1.-</ecNumber>
    </recommendedName>
    <alternativeName>
        <fullName evidence="12">NADH dehydrogenase I subunit K</fullName>
    </alternativeName>
    <alternativeName>
        <fullName evidence="12">NDH-1 subunit K</fullName>
    </alternativeName>
</protein>
<evidence type="ECO:0000256" key="2">
    <source>
        <dbReference type="ARBA" id="ARBA00004141"/>
    </source>
</evidence>
<evidence type="ECO:0000256" key="3">
    <source>
        <dbReference type="ARBA" id="ARBA00010519"/>
    </source>
</evidence>
<gene>
    <name evidence="12" type="primary">nuoK</name>
    <name evidence="13" type="ORF">WQQ_35350</name>
</gene>
<dbReference type="Gene3D" id="1.10.287.3510">
    <property type="match status" value="1"/>
</dbReference>
<evidence type="ECO:0000256" key="4">
    <source>
        <dbReference type="ARBA" id="ARBA00022448"/>
    </source>
</evidence>
<comment type="subunit">
    <text evidence="12">NDH-1 is composed of 14 different subunits. Subunits NuoA, H, J, K, L, M, N constitute the membrane sector of the complex.</text>
</comment>
<keyword evidence="8 12" id="KW-1133">Transmembrane helix</keyword>
<comment type="subcellular location">
    <subcellularLocation>
        <location evidence="12">Cell membrane</location>
        <topology evidence="12">Multi-pass membrane protein</topology>
    </subcellularLocation>
    <subcellularLocation>
        <location evidence="2">Membrane</location>
        <topology evidence="2">Multi-pass membrane protein</topology>
    </subcellularLocation>
</comment>
<organism evidence="13 14">
    <name type="scientific">Hydrocarboniphaga effusa AP103</name>
    <dbReference type="NCBI Taxonomy" id="1172194"/>
    <lineage>
        <taxon>Bacteria</taxon>
        <taxon>Pseudomonadati</taxon>
        <taxon>Pseudomonadota</taxon>
        <taxon>Gammaproteobacteria</taxon>
        <taxon>Nevskiales</taxon>
        <taxon>Nevskiaceae</taxon>
        <taxon>Hydrocarboniphaga</taxon>
    </lineage>
</organism>
<feature type="transmembrane region" description="Helical" evidence="12">
    <location>
        <begin position="58"/>
        <end position="81"/>
    </location>
</feature>
<evidence type="ECO:0000256" key="10">
    <source>
        <dbReference type="ARBA" id="ARBA00023075"/>
    </source>
</evidence>
<dbReference type="InterPro" id="IPR039428">
    <property type="entry name" value="NUOK/Mnh_C1-like"/>
</dbReference>
<evidence type="ECO:0000256" key="1">
    <source>
        <dbReference type="ARBA" id="ARBA00002378"/>
    </source>
</evidence>
<keyword evidence="4 12" id="KW-0813">Transport</keyword>
<keyword evidence="11 12" id="KW-0472">Membrane</keyword>
<keyword evidence="6 12" id="KW-0874">Quinone</keyword>
<dbReference type="NCBIfam" id="NF004319">
    <property type="entry name" value="PRK05715.1-1"/>
    <property type="match status" value="1"/>
</dbReference>
<feature type="transmembrane region" description="Helical" evidence="12">
    <location>
        <begin position="27"/>
        <end position="46"/>
    </location>
</feature>
<evidence type="ECO:0000256" key="11">
    <source>
        <dbReference type="ARBA" id="ARBA00023136"/>
    </source>
</evidence>
<dbReference type="PANTHER" id="PTHR11434:SF16">
    <property type="entry name" value="NADH-UBIQUINONE OXIDOREDUCTASE CHAIN 4L"/>
    <property type="match status" value="1"/>
</dbReference>
<dbReference type="STRING" id="1172194.WQQ_35350"/>
<dbReference type="FunFam" id="1.10.287.3510:FF:000001">
    <property type="entry name" value="NADH-quinone oxidoreductase subunit K"/>
    <property type="match status" value="1"/>
</dbReference>
<keyword evidence="9 12" id="KW-0520">NAD</keyword>
<accession>I8T325</accession>
<keyword evidence="5 12" id="KW-0812">Transmembrane</keyword>
<dbReference type="GO" id="GO:0048038">
    <property type="term" value="F:quinone binding"/>
    <property type="evidence" value="ECO:0007669"/>
    <property type="project" value="UniProtKB-KW"/>
</dbReference>